<feature type="compositionally biased region" description="Low complexity" evidence="1">
    <location>
        <begin position="125"/>
        <end position="134"/>
    </location>
</feature>
<organism evidence="3 4">
    <name type="scientific">Heterostelium pallidum (strain ATCC 26659 / Pp 5 / PN500)</name>
    <name type="common">Cellular slime mold</name>
    <name type="synonym">Polysphondylium pallidum</name>
    <dbReference type="NCBI Taxonomy" id="670386"/>
    <lineage>
        <taxon>Eukaryota</taxon>
        <taxon>Amoebozoa</taxon>
        <taxon>Evosea</taxon>
        <taxon>Eumycetozoa</taxon>
        <taxon>Dictyostelia</taxon>
        <taxon>Acytosteliales</taxon>
        <taxon>Acytosteliaceae</taxon>
        <taxon>Heterostelium</taxon>
    </lineage>
</organism>
<dbReference type="OMA" id="QEPYQGN"/>
<name>D3B5C9_HETP5</name>
<dbReference type="FunCoup" id="D3B5C9">
    <property type="interactions" value="805"/>
</dbReference>
<dbReference type="EMBL" id="ADBJ01000017">
    <property type="protein sequence ID" value="EFA83077.1"/>
    <property type="molecule type" value="Genomic_DNA"/>
</dbReference>
<dbReference type="Proteomes" id="UP000001396">
    <property type="component" value="Unassembled WGS sequence"/>
</dbReference>
<dbReference type="RefSeq" id="XP_020435194.1">
    <property type="nucleotide sequence ID" value="XM_020574780.1"/>
</dbReference>
<protein>
    <recommendedName>
        <fullName evidence="5">DUF4282 domain-containing protein</fullName>
    </recommendedName>
</protein>
<reference evidence="3 4" key="1">
    <citation type="journal article" date="2011" name="Genome Res.">
        <title>Phylogeny-wide analysis of social amoeba genomes highlights ancient origins for complex intercellular communication.</title>
        <authorList>
            <person name="Heidel A.J."/>
            <person name="Lawal H.M."/>
            <person name="Felder M."/>
            <person name="Schilde C."/>
            <person name="Helps N.R."/>
            <person name="Tunggal B."/>
            <person name="Rivero F."/>
            <person name="John U."/>
            <person name="Schleicher M."/>
            <person name="Eichinger L."/>
            <person name="Platzer M."/>
            <person name="Noegel A.A."/>
            <person name="Schaap P."/>
            <person name="Gloeckner G."/>
        </authorList>
    </citation>
    <scope>NUCLEOTIDE SEQUENCE [LARGE SCALE GENOMIC DNA]</scope>
    <source>
        <strain evidence="4">ATCC 26659 / Pp 5 / PN500</strain>
    </source>
</reference>
<evidence type="ECO:0000256" key="1">
    <source>
        <dbReference type="SAM" id="MobiDB-lite"/>
    </source>
</evidence>
<dbReference type="Pfam" id="PF14110">
    <property type="entry name" value="DUF4282"/>
    <property type="match status" value="1"/>
</dbReference>
<dbReference type="InterPro" id="IPR025557">
    <property type="entry name" value="DUF4282"/>
</dbReference>
<keyword evidence="2" id="KW-0472">Membrane</keyword>
<dbReference type="InParanoid" id="D3B5C9"/>
<dbReference type="GeneID" id="31359352"/>
<feature type="transmembrane region" description="Helical" evidence="2">
    <location>
        <begin position="43"/>
        <end position="66"/>
    </location>
</feature>
<proteinExistence type="predicted"/>
<evidence type="ECO:0000256" key="2">
    <source>
        <dbReference type="SAM" id="Phobius"/>
    </source>
</evidence>
<keyword evidence="2" id="KW-1133">Transmembrane helix</keyword>
<dbReference type="AlphaFoldDB" id="D3B5C9"/>
<evidence type="ECO:0000313" key="4">
    <source>
        <dbReference type="Proteomes" id="UP000001396"/>
    </source>
</evidence>
<accession>D3B5C9</accession>
<feature type="transmembrane region" description="Helical" evidence="2">
    <location>
        <begin position="72"/>
        <end position="94"/>
    </location>
</feature>
<evidence type="ECO:0000313" key="3">
    <source>
        <dbReference type="EMBL" id="EFA83077.1"/>
    </source>
</evidence>
<feature type="compositionally biased region" description="Polar residues" evidence="1">
    <location>
        <begin position="135"/>
        <end position="157"/>
    </location>
</feature>
<evidence type="ECO:0008006" key="5">
    <source>
        <dbReference type="Google" id="ProtNLM"/>
    </source>
</evidence>
<keyword evidence="4" id="KW-1185">Reference proteome</keyword>
<sequence>MNSGKYVGLGPRDTSESPFPDTYLNWRELIYFRSWQAAGLIPFFYYFCLILAVFFFLSEIIIFTIASGAGGFFLGLLYGTLQLLATIFAARIGCEVLLSIFDIRDNIYKSSVNSSAPISHHQPTSSFPSSSSSSDYNAQQNKYQEPYNSGAPYQNNL</sequence>
<feature type="compositionally biased region" description="Polar residues" evidence="1">
    <location>
        <begin position="114"/>
        <end position="124"/>
    </location>
</feature>
<gene>
    <name evidence="3" type="ORF">PPL_03865</name>
</gene>
<comment type="caution">
    <text evidence="3">The sequence shown here is derived from an EMBL/GenBank/DDBJ whole genome shotgun (WGS) entry which is preliminary data.</text>
</comment>
<feature type="region of interest" description="Disordered" evidence="1">
    <location>
        <begin position="114"/>
        <end position="157"/>
    </location>
</feature>
<keyword evidence="2" id="KW-0812">Transmembrane</keyword>